<protein>
    <submittedName>
        <fullName evidence="6">Putative nucleoporin</fullName>
    </submittedName>
</protein>
<evidence type="ECO:0000256" key="1">
    <source>
        <dbReference type="ARBA" id="ARBA00004123"/>
    </source>
</evidence>
<dbReference type="Pfam" id="PF00400">
    <property type="entry name" value="WD40"/>
    <property type="match status" value="1"/>
</dbReference>
<keyword evidence="2 5" id="KW-0853">WD repeat</keyword>
<evidence type="ECO:0000256" key="4">
    <source>
        <dbReference type="ARBA" id="ARBA00023242"/>
    </source>
</evidence>
<dbReference type="GO" id="GO:0031080">
    <property type="term" value="C:nuclear pore outer ring"/>
    <property type="evidence" value="ECO:0007669"/>
    <property type="project" value="TreeGrafter"/>
</dbReference>
<evidence type="ECO:0000313" key="6">
    <source>
        <dbReference type="EMBL" id="JAV21954.1"/>
    </source>
</evidence>
<dbReference type="InterPro" id="IPR015943">
    <property type="entry name" value="WD40/YVTN_repeat-like_dom_sf"/>
</dbReference>
<sequence length="383" mass="42233">MLTEGTTATRVNSTFISEKISRVRWIPEQYDESSNFITTSWDLDVNNVKVWKLVRNDYAGGLDEEEDENEFVPRCTAEICFTGDISGLEFVGDGHCVVSNTEGFVSLVALDRERDEDQLEERFRFENLHRFDTFSTMNGAPCTALSVHDTDVATVGEDGRLNVLSTVGQKVLRSISSADSCTISCVAFLNPKEVLTGNRLGIIKSFDIRAESQKPTGSFAVSCEDEKRSNSVTCLAFHPTQRHIILAGSEEGSITVWDLRQPQFPASYLKAHEHAITELAFHRTQPSRLFSASEGGELWQWNQNTLPSAASCTTGLIHDTTSSATVAADTNNPWLNGERAKSKIAVTSLLSGIRKAINSFDSCRSKVICGGDNEAIYLLENVI</sequence>
<proteinExistence type="predicted"/>
<feature type="repeat" description="WD" evidence="5">
    <location>
        <begin position="225"/>
        <end position="267"/>
    </location>
</feature>
<comment type="subcellular location">
    <subcellularLocation>
        <location evidence="1">Nucleus</location>
    </subcellularLocation>
</comment>
<dbReference type="PANTHER" id="PTHR22652">
    <property type="entry name" value="NUCLEOPORIN NUP43"/>
    <property type="match status" value="1"/>
</dbReference>
<keyword evidence="4" id="KW-0539">Nucleus</keyword>
<dbReference type="SMART" id="SM00320">
    <property type="entry name" value="WD40"/>
    <property type="match status" value="4"/>
</dbReference>
<evidence type="ECO:0000256" key="3">
    <source>
        <dbReference type="ARBA" id="ARBA00022737"/>
    </source>
</evidence>
<dbReference type="PROSITE" id="PS50082">
    <property type="entry name" value="WD_REPEATS_2"/>
    <property type="match status" value="1"/>
</dbReference>
<name>A0A1Q3F321_CULTA</name>
<dbReference type="EMBL" id="GFDL01013091">
    <property type="protein sequence ID" value="JAV21954.1"/>
    <property type="molecule type" value="Transcribed_RNA"/>
</dbReference>
<evidence type="ECO:0000256" key="5">
    <source>
        <dbReference type="PROSITE-ProRule" id="PRU00221"/>
    </source>
</evidence>
<reference evidence="6" key="1">
    <citation type="submission" date="2017-01" db="EMBL/GenBank/DDBJ databases">
        <title>A deep insight into the sialotranscriptome of adult male and female Cluex tarsalis mosquitoes.</title>
        <authorList>
            <person name="Ribeiro J.M."/>
            <person name="Moreira F."/>
            <person name="Bernard K.A."/>
            <person name="Calvo E."/>
        </authorList>
    </citation>
    <scope>NUCLEOTIDE SEQUENCE</scope>
    <source>
        <strain evidence="6">Kern County</strain>
        <tissue evidence="6">Salivary glands</tissue>
    </source>
</reference>
<dbReference type="SUPFAM" id="SSF50978">
    <property type="entry name" value="WD40 repeat-like"/>
    <property type="match status" value="1"/>
</dbReference>
<organism evidence="6">
    <name type="scientific">Culex tarsalis</name>
    <name type="common">Encephalitis mosquito</name>
    <dbReference type="NCBI Taxonomy" id="7177"/>
    <lineage>
        <taxon>Eukaryota</taxon>
        <taxon>Metazoa</taxon>
        <taxon>Ecdysozoa</taxon>
        <taxon>Arthropoda</taxon>
        <taxon>Hexapoda</taxon>
        <taxon>Insecta</taxon>
        <taxon>Pterygota</taxon>
        <taxon>Neoptera</taxon>
        <taxon>Endopterygota</taxon>
        <taxon>Diptera</taxon>
        <taxon>Nematocera</taxon>
        <taxon>Culicoidea</taxon>
        <taxon>Culicidae</taxon>
        <taxon>Culicinae</taxon>
        <taxon>Culicini</taxon>
        <taxon>Culex</taxon>
        <taxon>Culex</taxon>
    </lineage>
</organism>
<dbReference type="InterPro" id="IPR001680">
    <property type="entry name" value="WD40_rpt"/>
</dbReference>
<dbReference type="AlphaFoldDB" id="A0A1Q3F321"/>
<dbReference type="PANTHER" id="PTHR22652:SF0">
    <property type="entry name" value="NUCLEOPORIN NUP43"/>
    <property type="match status" value="1"/>
</dbReference>
<dbReference type="PROSITE" id="PS50294">
    <property type="entry name" value="WD_REPEATS_REGION"/>
    <property type="match status" value="1"/>
</dbReference>
<accession>A0A1Q3F321</accession>
<dbReference type="InterPro" id="IPR036322">
    <property type="entry name" value="WD40_repeat_dom_sf"/>
</dbReference>
<evidence type="ECO:0000256" key="2">
    <source>
        <dbReference type="ARBA" id="ARBA00022574"/>
    </source>
</evidence>
<dbReference type="Gene3D" id="2.130.10.10">
    <property type="entry name" value="YVTN repeat-like/Quinoprotein amine dehydrogenase"/>
    <property type="match status" value="1"/>
</dbReference>
<keyword evidence="3" id="KW-0677">Repeat</keyword>